<proteinExistence type="predicted"/>
<gene>
    <name evidence="2" type="ORF">B0T18DRAFT_479149</name>
</gene>
<dbReference type="PANTHER" id="PTHR33112">
    <property type="entry name" value="DOMAIN PROTEIN, PUTATIVE-RELATED"/>
    <property type="match status" value="1"/>
</dbReference>
<dbReference type="InterPro" id="IPR010730">
    <property type="entry name" value="HET"/>
</dbReference>
<name>A0AA40K7L1_9PEZI</name>
<dbReference type="Proteomes" id="UP001172155">
    <property type="component" value="Unassembled WGS sequence"/>
</dbReference>
<dbReference type="PANTHER" id="PTHR33112:SF13">
    <property type="entry name" value="HETEROKARYON INCOMPATIBILITY DOMAIN-CONTAINING PROTEIN"/>
    <property type="match status" value="1"/>
</dbReference>
<accession>A0AA40K7L1</accession>
<evidence type="ECO:0000259" key="1">
    <source>
        <dbReference type="Pfam" id="PF06985"/>
    </source>
</evidence>
<dbReference type="EMBL" id="JAUKUD010000003">
    <property type="protein sequence ID" value="KAK0748921.1"/>
    <property type="molecule type" value="Genomic_DNA"/>
</dbReference>
<organism evidence="2 3">
    <name type="scientific">Schizothecium vesticola</name>
    <dbReference type="NCBI Taxonomy" id="314040"/>
    <lineage>
        <taxon>Eukaryota</taxon>
        <taxon>Fungi</taxon>
        <taxon>Dikarya</taxon>
        <taxon>Ascomycota</taxon>
        <taxon>Pezizomycotina</taxon>
        <taxon>Sordariomycetes</taxon>
        <taxon>Sordariomycetidae</taxon>
        <taxon>Sordariales</taxon>
        <taxon>Schizotheciaceae</taxon>
        <taxon>Schizothecium</taxon>
    </lineage>
</organism>
<comment type="caution">
    <text evidence="2">The sequence shown here is derived from an EMBL/GenBank/DDBJ whole genome shotgun (WGS) entry which is preliminary data.</text>
</comment>
<feature type="domain" description="Heterokaryon incompatibility" evidence="1">
    <location>
        <begin position="180"/>
        <end position="277"/>
    </location>
</feature>
<dbReference type="AlphaFoldDB" id="A0AA40K7L1"/>
<reference evidence="2" key="1">
    <citation type="submission" date="2023-06" db="EMBL/GenBank/DDBJ databases">
        <title>Genome-scale phylogeny and comparative genomics of the fungal order Sordariales.</title>
        <authorList>
            <consortium name="Lawrence Berkeley National Laboratory"/>
            <person name="Hensen N."/>
            <person name="Bonometti L."/>
            <person name="Westerberg I."/>
            <person name="Brannstrom I.O."/>
            <person name="Guillou S."/>
            <person name="Cros-Aarteil S."/>
            <person name="Calhoun S."/>
            <person name="Haridas S."/>
            <person name="Kuo A."/>
            <person name="Mondo S."/>
            <person name="Pangilinan J."/>
            <person name="Riley R."/>
            <person name="LaButti K."/>
            <person name="Andreopoulos B."/>
            <person name="Lipzen A."/>
            <person name="Chen C."/>
            <person name="Yanf M."/>
            <person name="Daum C."/>
            <person name="Ng V."/>
            <person name="Clum A."/>
            <person name="Steindorff A."/>
            <person name="Ohm R."/>
            <person name="Martin F."/>
            <person name="Silar P."/>
            <person name="Natvig D."/>
            <person name="Lalanne C."/>
            <person name="Gautier V."/>
            <person name="Ament-velasquez S.L."/>
            <person name="Kruys A."/>
            <person name="Hutchinson M.I."/>
            <person name="Powell A.J."/>
            <person name="Barry K."/>
            <person name="Miller A.N."/>
            <person name="Grigoriev I.V."/>
            <person name="Debuchy R."/>
            <person name="Gladieux P."/>
            <person name="Thoren M.H."/>
            <person name="Johannesson H."/>
        </authorList>
    </citation>
    <scope>NUCLEOTIDE SEQUENCE</scope>
    <source>
        <strain evidence="2">SMH3187-1</strain>
    </source>
</reference>
<evidence type="ECO:0000313" key="2">
    <source>
        <dbReference type="EMBL" id="KAK0748921.1"/>
    </source>
</evidence>
<evidence type="ECO:0000313" key="3">
    <source>
        <dbReference type="Proteomes" id="UP001172155"/>
    </source>
</evidence>
<protein>
    <submittedName>
        <fullName evidence="2">Heterokaryon incompatibility protein-domain-containing protein</fullName>
    </submittedName>
</protein>
<dbReference type="Pfam" id="PF06985">
    <property type="entry name" value="HET"/>
    <property type="match status" value="1"/>
</dbReference>
<sequence>MPCQICNDFKGSRKKLEMGKAVGLGTRNHQRVGRHWDEMTTSAESCFICDMLTRGIRGSLQQHNIKELDIRSFSILFYYENCVGDVADTNKEFRFQLADGSHFDMELFAEEGSDCPIPSDWETFPTYERTSPRTDSDAAIATIRGWIEDCLGPSDDRVIDVGIGDSAIRLVEPGGTVARYICLSHCWGKEQIIITKTSTIKERMLAIEMEDLSKTFQDAVILTRRLGVQYIWIDSLCIVQDDLRDWEVESAKMCEVYSNAYLTIAATHSKDGRGGLFRETPDFEVSGVAPGTGGGDYRVFFRERIDHHLDCSSWEMGSNMERVERMLSTRVLHLGRYEVFFECRSDIHCECSGIGFHGSSVAAPAPITKLVHADALESEMAGMEWAVCAHYYIARLWRTMVSSYTSLGITKHRDRLPAMGGLAKHMAARRKSAYLAGLWEDTLMDDLLWYCDGSSISKRPRPVPRAAPTWSWASINRHSLYTDEILLWDPEAPDWDYEREPYQNFAEVEECTVIPGGVDEFGSLLQGRLRITGLVATGVLERDTEMREGRESAIYHVLFPTGKRLPVKADYQLDEPGEDQVPPGAEMKCLQMSWMQSGRFEIFASLVLRPVSGAPGIYERIGCVLWAAKRNRRPIPRT</sequence>
<keyword evidence="3" id="KW-1185">Reference proteome</keyword>